<organism evidence="2 3">
    <name type="scientific">Polluticaenibacter yanchengensis</name>
    <dbReference type="NCBI Taxonomy" id="3014562"/>
    <lineage>
        <taxon>Bacteria</taxon>
        <taxon>Pseudomonadati</taxon>
        <taxon>Bacteroidota</taxon>
        <taxon>Chitinophagia</taxon>
        <taxon>Chitinophagales</taxon>
        <taxon>Chitinophagaceae</taxon>
        <taxon>Polluticaenibacter</taxon>
    </lineage>
</organism>
<dbReference type="InterPro" id="IPR046232">
    <property type="entry name" value="DUF6265"/>
</dbReference>
<evidence type="ECO:0000259" key="1">
    <source>
        <dbReference type="Pfam" id="PF19780"/>
    </source>
</evidence>
<protein>
    <submittedName>
        <fullName evidence="2">DUF6265 family protein</fullName>
    </submittedName>
</protein>
<keyword evidence="3" id="KW-1185">Reference proteome</keyword>
<gene>
    <name evidence="2" type="ORF">O3P16_17490</name>
</gene>
<proteinExistence type="predicted"/>
<accession>A0ABT4UQY8</accession>
<reference evidence="2 3" key="1">
    <citation type="submission" date="2022-12" db="EMBL/GenBank/DDBJ databases">
        <title>Chitinophagaceae gen. sp. nov., a new member of the family Chitinophagaceae, isolated from soil in a chemical factory.</title>
        <authorList>
            <person name="Ke Z."/>
        </authorList>
    </citation>
    <scope>NUCLEOTIDE SEQUENCE [LARGE SCALE GENOMIC DNA]</scope>
    <source>
        <strain evidence="2 3">LY-5</strain>
    </source>
</reference>
<evidence type="ECO:0000313" key="2">
    <source>
        <dbReference type="EMBL" id="MDA3616610.1"/>
    </source>
</evidence>
<sequence length="154" mass="18109">MKTILKFTAIILTAFVFTMCNSKQNESTKNFDWLLGKWQRTNEEQGKTTFENWKKTNNSEYNGIGFTIQNNDTISQETMKIVETDGKWNLLVKMLKENEFVRFEMSEIQEDKFECKNDTLAFPKLIKYWKSGDKINALVSGDSLKVSFEFKRIE</sequence>
<dbReference type="RefSeq" id="WP_407032940.1">
    <property type="nucleotide sequence ID" value="NZ_JAQGEF010000036.1"/>
</dbReference>
<feature type="domain" description="DUF6265" evidence="1">
    <location>
        <begin position="32"/>
        <end position="139"/>
    </location>
</feature>
<dbReference type="Proteomes" id="UP001210231">
    <property type="component" value="Unassembled WGS sequence"/>
</dbReference>
<name>A0ABT4UQY8_9BACT</name>
<comment type="caution">
    <text evidence="2">The sequence shown here is derived from an EMBL/GenBank/DDBJ whole genome shotgun (WGS) entry which is preliminary data.</text>
</comment>
<evidence type="ECO:0000313" key="3">
    <source>
        <dbReference type="Proteomes" id="UP001210231"/>
    </source>
</evidence>
<dbReference type="EMBL" id="JAQGEF010000036">
    <property type="protein sequence ID" value="MDA3616610.1"/>
    <property type="molecule type" value="Genomic_DNA"/>
</dbReference>
<dbReference type="Pfam" id="PF19780">
    <property type="entry name" value="DUF6265"/>
    <property type="match status" value="1"/>
</dbReference>